<reference evidence="1 2" key="1">
    <citation type="submission" date="2019-03" db="EMBL/GenBank/DDBJ databases">
        <title>Ramlibacter sp. 18x22-1, whole genome shotgun sequence.</title>
        <authorList>
            <person name="Zhang X."/>
            <person name="Feng G."/>
            <person name="Zhu H."/>
        </authorList>
    </citation>
    <scope>NUCLEOTIDE SEQUENCE [LARGE SCALE GENOMIC DNA]</scope>
    <source>
        <strain evidence="1 2">18x22-1</strain>
    </source>
</reference>
<protein>
    <submittedName>
        <fullName evidence="1">Uncharacterized protein</fullName>
    </submittedName>
</protein>
<dbReference type="AlphaFoldDB" id="A0A4Z0CEV1"/>
<dbReference type="OrthoDB" id="9132766at2"/>
<evidence type="ECO:0000313" key="2">
    <source>
        <dbReference type="Proteomes" id="UP000297839"/>
    </source>
</evidence>
<evidence type="ECO:0000313" key="1">
    <source>
        <dbReference type="EMBL" id="TFZ08929.1"/>
    </source>
</evidence>
<dbReference type="RefSeq" id="WP_135249014.1">
    <property type="nucleotide sequence ID" value="NZ_SMLK01000001.1"/>
</dbReference>
<gene>
    <name evidence="1" type="ORF">EZ216_07245</name>
</gene>
<sequence length="627" mass="70710">MGRSTVLTRRPDRFQQLTAAQDAEFQGKTGDLVLTGKLRSYNGKPENAPHFKAALKGFKADVAKFESAVALTDGFVLVCNEPGRRSPRAFETLRSQLNNGLLEFARAKRLQAKPLKEWPADLGHRVVAWLRKEALKDNGELYFPETLRKYYGAFCSLFACMKETPKLAALLPQLEDFPRNPFSGLRGSGNTTQSMGQSALIDTLNAARDEFLEVVHKVRYAQQLFAGPEVPPDTTKRGEGQFRNLDAVLWYLKTSYRGKLPMYTTLAESDVVEERAVYEAISRFHGGWRNVSEYLQPAPESCVAPMLLLTIYGHFNTDALRTLGQKNLKRKDVLNNGRLEVRLTVRPGKQRGSTYARSFPIDDADPCSPNSILELMVAWTERIRSEAGKYKDCIFIHVTNENAVKAFASAKLDGRGGDTKWLHHLAEFCERHKLDRFNLRELRMTSLDYGMWMFADDIRASFALKGGKSESVLRDHYIGESARQRSNARVAELQSNKERYVRTGGKVHHLGSDSKDISAATPGCKCVDTFDSPIPGEVKGRQCGAFGRCPGCPLGSPELTAYGLARMLQLREQLKEARKTMPLERWKACWDGVLKTLERKWIPLFKNKPQLWERVKRMSLPPIGVIE</sequence>
<proteinExistence type="predicted"/>
<keyword evidence="2" id="KW-1185">Reference proteome</keyword>
<dbReference type="Proteomes" id="UP000297839">
    <property type="component" value="Unassembled WGS sequence"/>
</dbReference>
<comment type="caution">
    <text evidence="1">The sequence shown here is derived from an EMBL/GenBank/DDBJ whole genome shotgun (WGS) entry which is preliminary data.</text>
</comment>
<organism evidence="1 2">
    <name type="scientific">Ramlibacter humi</name>
    <dbReference type="NCBI Taxonomy" id="2530451"/>
    <lineage>
        <taxon>Bacteria</taxon>
        <taxon>Pseudomonadati</taxon>
        <taxon>Pseudomonadota</taxon>
        <taxon>Betaproteobacteria</taxon>
        <taxon>Burkholderiales</taxon>
        <taxon>Comamonadaceae</taxon>
        <taxon>Ramlibacter</taxon>
    </lineage>
</organism>
<name>A0A4Z0CEV1_9BURK</name>
<accession>A0A4Z0CEV1</accession>
<dbReference type="EMBL" id="SMLK01000001">
    <property type="protein sequence ID" value="TFZ08929.1"/>
    <property type="molecule type" value="Genomic_DNA"/>
</dbReference>